<name>A0A6M3LZB3_9ZZZZ</name>
<accession>A0A6M3LZB3</accession>
<evidence type="ECO:0000313" key="2">
    <source>
        <dbReference type="EMBL" id="QJB04661.1"/>
    </source>
</evidence>
<gene>
    <name evidence="1" type="ORF">MM171A00291_0019</name>
    <name evidence="2" type="ORF">MM171B00223_0038</name>
</gene>
<dbReference type="EMBL" id="MT143699">
    <property type="protein sequence ID" value="QJB00711.1"/>
    <property type="molecule type" value="Genomic_DNA"/>
</dbReference>
<dbReference type="EMBL" id="MT143887">
    <property type="protein sequence ID" value="QJB04661.1"/>
    <property type="molecule type" value="Genomic_DNA"/>
</dbReference>
<reference evidence="1" key="1">
    <citation type="submission" date="2020-03" db="EMBL/GenBank/DDBJ databases">
        <title>The deep terrestrial virosphere.</title>
        <authorList>
            <person name="Holmfeldt K."/>
            <person name="Nilsson E."/>
            <person name="Simone D."/>
            <person name="Lopez-Fernandez M."/>
            <person name="Wu X."/>
            <person name="de Brujin I."/>
            <person name="Lundin D."/>
            <person name="Andersson A."/>
            <person name="Bertilsson S."/>
            <person name="Dopson M."/>
        </authorList>
    </citation>
    <scope>NUCLEOTIDE SEQUENCE</scope>
    <source>
        <strain evidence="1">MM171A00291</strain>
        <strain evidence="2">MM171B00223</strain>
    </source>
</reference>
<dbReference type="AlphaFoldDB" id="A0A6M3LZB3"/>
<protein>
    <submittedName>
        <fullName evidence="1">Uncharacterized protein</fullName>
    </submittedName>
</protein>
<organism evidence="1">
    <name type="scientific">viral metagenome</name>
    <dbReference type="NCBI Taxonomy" id="1070528"/>
    <lineage>
        <taxon>unclassified sequences</taxon>
        <taxon>metagenomes</taxon>
        <taxon>organismal metagenomes</taxon>
    </lineage>
</organism>
<sequence>MKLEIAIKSIEILVNKCGTSFSKGAWEQIKHLLERSDNSGYRQALRDIKTSDSRKRCVK</sequence>
<proteinExistence type="predicted"/>
<evidence type="ECO:0000313" key="1">
    <source>
        <dbReference type="EMBL" id="QJB00711.1"/>
    </source>
</evidence>